<evidence type="ECO:0000313" key="2">
    <source>
        <dbReference type="EMBL" id="OGG37535.1"/>
    </source>
</evidence>
<dbReference type="CDD" id="cd03801">
    <property type="entry name" value="GT4_PimA-like"/>
    <property type="match status" value="1"/>
</dbReference>
<dbReference type="STRING" id="1798468.A2110_03045"/>
<dbReference type="Gene3D" id="3.40.50.2000">
    <property type="entry name" value="Glycogen Phosphorylase B"/>
    <property type="match status" value="2"/>
</dbReference>
<dbReference type="AlphaFoldDB" id="A0A1F6BKT6"/>
<evidence type="ECO:0000313" key="3">
    <source>
        <dbReference type="Proteomes" id="UP000176273"/>
    </source>
</evidence>
<evidence type="ECO:0000259" key="1">
    <source>
        <dbReference type="Pfam" id="PF00534"/>
    </source>
</evidence>
<name>A0A1F6BKT6_9BACT</name>
<feature type="domain" description="Glycosyl transferase family 1" evidence="1">
    <location>
        <begin position="206"/>
        <end position="370"/>
    </location>
</feature>
<dbReference type="Pfam" id="PF00534">
    <property type="entry name" value="Glycos_transf_1"/>
    <property type="match status" value="1"/>
</dbReference>
<reference evidence="2 3" key="1">
    <citation type="journal article" date="2016" name="Nat. Commun.">
        <title>Thousands of microbial genomes shed light on interconnected biogeochemical processes in an aquifer system.</title>
        <authorList>
            <person name="Anantharaman K."/>
            <person name="Brown C.T."/>
            <person name="Hug L.A."/>
            <person name="Sharon I."/>
            <person name="Castelle C.J."/>
            <person name="Probst A.J."/>
            <person name="Thomas B.C."/>
            <person name="Singh A."/>
            <person name="Wilkins M.J."/>
            <person name="Karaoz U."/>
            <person name="Brodie E.L."/>
            <person name="Williams K.H."/>
            <person name="Hubbard S.S."/>
            <person name="Banfield J.F."/>
        </authorList>
    </citation>
    <scope>NUCLEOTIDE SEQUENCE [LARGE SCALE GENOMIC DNA]</scope>
</reference>
<accession>A0A1F6BKT6</accession>
<dbReference type="PANTHER" id="PTHR45947:SF3">
    <property type="entry name" value="SULFOQUINOVOSYL TRANSFERASE SQD2"/>
    <property type="match status" value="1"/>
</dbReference>
<protein>
    <recommendedName>
        <fullName evidence="1">Glycosyl transferase family 1 domain-containing protein</fullName>
    </recommendedName>
</protein>
<sequence>MTDSKKYKLAILISHPIQYHTPLFQALARHPEIDLTVYYCWDFGVKKQSAEPEFGVAYEWDIPLLEGYKYKFLKNLSLRPSEKFWGQVNPDVMREIWKERYDALWVHGYSFFTDWLAFLAAKLRGTPIFIRGITHLLDKKPWHIRLIKRLMLSVLFKACAACLYIGKHNKDYYQHYGVPERKLFLVPHVVGNDFFRKFYEELKPRRAEIRKEFGFTGDDPVILFAGKLIPKKRPLWVLEAYRKVREQYPCKMLFAGEGPLRKDIESEVKKHGIPDVVITGFLNQTEMPRAYVSGDMLVLPSAYGETWGLVVNEAMNFVLPIIVSDKVGCGPDMVKEGENGYIIRSPEKLADALREIVSDGEKRREFGKRSAELVSIWNVEQAVRGAYAALRSIYESV</sequence>
<organism evidence="2 3">
    <name type="scientific">Candidatus Jorgensenbacteria bacterium GWA1_54_12</name>
    <dbReference type="NCBI Taxonomy" id="1798468"/>
    <lineage>
        <taxon>Bacteria</taxon>
        <taxon>Candidatus Joergenseniibacteriota</taxon>
    </lineage>
</organism>
<dbReference type="InterPro" id="IPR050194">
    <property type="entry name" value="Glycosyltransferase_grp1"/>
</dbReference>
<dbReference type="EMBL" id="MFKH01000010">
    <property type="protein sequence ID" value="OGG37535.1"/>
    <property type="molecule type" value="Genomic_DNA"/>
</dbReference>
<proteinExistence type="predicted"/>
<dbReference type="GO" id="GO:0016757">
    <property type="term" value="F:glycosyltransferase activity"/>
    <property type="evidence" value="ECO:0007669"/>
    <property type="project" value="InterPro"/>
</dbReference>
<dbReference type="Proteomes" id="UP000176273">
    <property type="component" value="Unassembled WGS sequence"/>
</dbReference>
<dbReference type="InterPro" id="IPR001296">
    <property type="entry name" value="Glyco_trans_1"/>
</dbReference>
<gene>
    <name evidence="2" type="ORF">A2110_03045</name>
</gene>
<dbReference type="SUPFAM" id="SSF53756">
    <property type="entry name" value="UDP-Glycosyltransferase/glycogen phosphorylase"/>
    <property type="match status" value="1"/>
</dbReference>
<dbReference type="PANTHER" id="PTHR45947">
    <property type="entry name" value="SULFOQUINOVOSYL TRANSFERASE SQD2"/>
    <property type="match status" value="1"/>
</dbReference>
<comment type="caution">
    <text evidence="2">The sequence shown here is derived from an EMBL/GenBank/DDBJ whole genome shotgun (WGS) entry which is preliminary data.</text>
</comment>